<feature type="domain" description="Alpha-D-phosphohexomutase C-terminal" evidence="7">
    <location>
        <begin position="430"/>
        <end position="483"/>
    </location>
</feature>
<reference evidence="11 12" key="1">
    <citation type="journal article" date="2020" name="Proc. Natl. Acad. Sci. U.S.A.">
        <title>Ecological drivers of bacterial community assembly in synthetic phycospheres.</title>
        <authorList>
            <person name="Fu H."/>
            <person name="Uchimiya M."/>
            <person name="Gore J."/>
            <person name="Moran M.A."/>
        </authorList>
    </citation>
    <scope>NUCLEOTIDE SEQUENCE [LARGE SCALE GENOMIC DNA]</scope>
    <source>
        <strain evidence="11">HF-Din03</strain>
    </source>
</reference>
<dbReference type="Pfam" id="PF02880">
    <property type="entry name" value="PGM_PMM_III"/>
    <property type="match status" value="1"/>
</dbReference>
<evidence type="ECO:0000256" key="5">
    <source>
        <dbReference type="ARBA" id="ARBA00022842"/>
    </source>
</evidence>
<dbReference type="OMA" id="KMCRAGA"/>
<comment type="caution">
    <text evidence="11">The sequence shown here is derived from an EMBL/GenBank/DDBJ whole genome shotgun (WGS) entry which is preliminary data.</text>
</comment>
<dbReference type="Pfam" id="PF02878">
    <property type="entry name" value="PGM_PMM_I"/>
    <property type="match status" value="1"/>
</dbReference>
<evidence type="ECO:0000256" key="4">
    <source>
        <dbReference type="ARBA" id="ARBA00022723"/>
    </source>
</evidence>
<dbReference type="InterPro" id="IPR016055">
    <property type="entry name" value="A-D-PHexomutase_a/b/a-I/II/III"/>
</dbReference>
<dbReference type="Gene3D" id="3.40.120.10">
    <property type="entry name" value="Alpha-D-Glucose-1,6-Bisphosphate, subunit A, domain 3"/>
    <property type="match status" value="3"/>
</dbReference>
<dbReference type="Pfam" id="PF00408">
    <property type="entry name" value="PGM_PMM_IV"/>
    <property type="match status" value="1"/>
</dbReference>
<evidence type="ECO:0000256" key="6">
    <source>
        <dbReference type="ARBA" id="ARBA00023235"/>
    </source>
</evidence>
<name>A0A850LI61_9RHOB</name>
<evidence type="ECO:0000313" key="12">
    <source>
        <dbReference type="Proteomes" id="UP000565723"/>
    </source>
</evidence>
<dbReference type="PRINTS" id="PR00509">
    <property type="entry name" value="PGMPMM"/>
</dbReference>
<evidence type="ECO:0000256" key="1">
    <source>
        <dbReference type="ARBA" id="ARBA00001946"/>
    </source>
</evidence>
<protein>
    <submittedName>
        <fullName evidence="11">Phosphomannomutase/phosphoglucomutase</fullName>
    </submittedName>
</protein>
<dbReference type="AlphaFoldDB" id="A0A850LI61"/>
<dbReference type="SUPFAM" id="SSF55957">
    <property type="entry name" value="Phosphoglucomutase, C-terminal domain"/>
    <property type="match status" value="1"/>
</dbReference>
<feature type="domain" description="Alpha-D-phosphohexomutase alpha/beta/alpha" evidence="9">
    <location>
        <begin position="174"/>
        <end position="271"/>
    </location>
</feature>
<dbReference type="InterPro" id="IPR036900">
    <property type="entry name" value="A-D-PHexomutase_C_sf"/>
</dbReference>
<feature type="domain" description="Alpha-D-phosphohexomutase alpha/beta/alpha" evidence="8">
    <location>
        <begin position="25"/>
        <end position="154"/>
    </location>
</feature>
<evidence type="ECO:0000256" key="2">
    <source>
        <dbReference type="ARBA" id="ARBA00010231"/>
    </source>
</evidence>
<dbReference type="Pfam" id="PF02879">
    <property type="entry name" value="PGM_PMM_II"/>
    <property type="match status" value="1"/>
</dbReference>
<evidence type="ECO:0000313" key="11">
    <source>
        <dbReference type="EMBL" id="NVK97603.1"/>
    </source>
</evidence>
<dbReference type="InterPro" id="IPR005845">
    <property type="entry name" value="A-D-PHexomutase_a/b/a-II"/>
</dbReference>
<dbReference type="Gene3D" id="3.30.310.50">
    <property type="entry name" value="Alpha-D-phosphohexomutase, C-terminal domain"/>
    <property type="match status" value="1"/>
</dbReference>
<dbReference type="InterPro" id="IPR005846">
    <property type="entry name" value="A-D-PHexomutase_a/b/a-III"/>
</dbReference>
<dbReference type="InterPro" id="IPR005843">
    <property type="entry name" value="A-D-PHexomutase_C"/>
</dbReference>
<keyword evidence="6" id="KW-0413">Isomerase</keyword>
<dbReference type="Proteomes" id="UP000565723">
    <property type="component" value="Unassembled WGS sequence"/>
</dbReference>
<dbReference type="FunFam" id="3.40.120.10:FF:000033">
    <property type="entry name" value="Phosphomannomutase / phosphoglucomutase"/>
    <property type="match status" value="1"/>
</dbReference>
<evidence type="ECO:0000259" key="10">
    <source>
        <dbReference type="Pfam" id="PF02880"/>
    </source>
</evidence>
<dbReference type="SUPFAM" id="SSF53738">
    <property type="entry name" value="Phosphoglucomutase, first 3 domains"/>
    <property type="match status" value="3"/>
</dbReference>
<dbReference type="EMBL" id="JABXIY010000028">
    <property type="protein sequence ID" value="NVK97603.1"/>
    <property type="molecule type" value="Genomic_DNA"/>
</dbReference>
<keyword evidence="5" id="KW-0460">Magnesium</keyword>
<gene>
    <name evidence="11" type="ORF">HW564_11785</name>
</gene>
<evidence type="ECO:0000259" key="7">
    <source>
        <dbReference type="Pfam" id="PF00408"/>
    </source>
</evidence>
<dbReference type="PANTHER" id="PTHR43771:SF2">
    <property type="entry name" value="PHOSPHOMANNOMUTASE_PHOSPHOGLUCOMUTASE"/>
    <property type="match status" value="1"/>
</dbReference>
<comment type="cofactor">
    <cofactor evidence="1">
        <name>Mg(2+)</name>
        <dbReference type="ChEBI" id="CHEBI:18420"/>
    </cofactor>
</comment>
<dbReference type="InterPro" id="IPR005844">
    <property type="entry name" value="A-D-PHexomutase_a/b/a-I"/>
</dbReference>
<evidence type="ECO:0000259" key="8">
    <source>
        <dbReference type="Pfam" id="PF02878"/>
    </source>
</evidence>
<evidence type="ECO:0000259" key="9">
    <source>
        <dbReference type="Pfam" id="PF02879"/>
    </source>
</evidence>
<dbReference type="InterPro" id="IPR005841">
    <property type="entry name" value="Alpha-D-phosphohexomutase_SF"/>
</dbReference>
<proteinExistence type="inferred from homology"/>
<keyword evidence="3" id="KW-0597">Phosphoprotein</keyword>
<organism evidence="11 12">
    <name type="scientific">Ruegeria pomeroyi</name>
    <dbReference type="NCBI Taxonomy" id="89184"/>
    <lineage>
        <taxon>Bacteria</taxon>
        <taxon>Pseudomonadati</taxon>
        <taxon>Pseudomonadota</taxon>
        <taxon>Alphaproteobacteria</taxon>
        <taxon>Rhodobacterales</taxon>
        <taxon>Roseobacteraceae</taxon>
        <taxon>Ruegeria</taxon>
    </lineage>
</organism>
<dbReference type="GO" id="GO:0016868">
    <property type="term" value="F:intramolecular phosphotransferase activity"/>
    <property type="evidence" value="ECO:0007669"/>
    <property type="project" value="InterPro"/>
</dbReference>
<comment type="similarity">
    <text evidence="2">Belongs to the phosphohexose mutase family.</text>
</comment>
<evidence type="ECO:0000256" key="3">
    <source>
        <dbReference type="ARBA" id="ARBA00022553"/>
    </source>
</evidence>
<dbReference type="GO" id="GO:0046872">
    <property type="term" value="F:metal ion binding"/>
    <property type="evidence" value="ECO:0007669"/>
    <property type="project" value="UniProtKB-KW"/>
</dbReference>
<sequence>MTKPLSEVTPNTWTFLRDAMIRPTGFREYDARWKYPEEINLPGMTALGLGLGTQMHRRGIAPVIAVGNDYRDYSLAIKNALILGLMQAGIQVKDIGPALSPMAYFSQFHLDVPAVAMVTASHNPNGWTGVKMGFDRPLTHGPDEMAELRDIVLNGEGVARPGGSYEFVDGVKEAYIDDLVGDFRMSRPLKVVCATGNGTASAFAPEIFARMGVEIVPSHNELDYTFPNYNPNPEAMEMLHDMADTVKASGADFALGFDGDGDRCGVVDDEGEEIFADKVGVIMARDLSKLYPGSTFVADVKSTGLFAADPELQKHGAKADYWKTGHSHMKRRVKEIGALAGFEKSGHYFLAEPIGRGYDCGMRVAVEICKLMDRNPEMSMSDLRKALPRTWSTPTMSPYAADTEKYAILERLVEKLVAKHAAGDSFAGRAIKEVVTVNGARVILDNGSWGLVRASSNTPNLVVVCESSESEAEMRAIFAEIDEVIRTEPGVGDYDQTI</sequence>
<dbReference type="PANTHER" id="PTHR43771">
    <property type="entry name" value="PHOSPHOMANNOMUTASE"/>
    <property type="match status" value="1"/>
</dbReference>
<dbReference type="GO" id="GO:0005975">
    <property type="term" value="P:carbohydrate metabolic process"/>
    <property type="evidence" value="ECO:0007669"/>
    <property type="project" value="InterPro"/>
</dbReference>
<keyword evidence="4" id="KW-0479">Metal-binding</keyword>
<accession>A0A850LI61</accession>
<feature type="domain" description="Alpha-D-phosphohexomutase alpha/beta/alpha" evidence="10">
    <location>
        <begin position="277"/>
        <end position="388"/>
    </location>
</feature>
<dbReference type="CDD" id="cd03089">
    <property type="entry name" value="PMM_PGM"/>
    <property type="match status" value="1"/>
</dbReference>
<dbReference type="RefSeq" id="WP_030003185.1">
    <property type="nucleotide sequence ID" value="NZ_CP076685.1"/>
</dbReference>